<dbReference type="Pfam" id="PF04542">
    <property type="entry name" value="Sigma70_r2"/>
    <property type="match status" value="1"/>
</dbReference>
<accession>A0A930Y5S5</accession>
<dbReference type="InterPro" id="IPR013324">
    <property type="entry name" value="RNA_pol_sigma_r3/r4-like"/>
</dbReference>
<dbReference type="CDD" id="cd06171">
    <property type="entry name" value="Sigma70_r4"/>
    <property type="match status" value="1"/>
</dbReference>
<dbReference type="EMBL" id="JADIVZ010000001">
    <property type="protein sequence ID" value="MBF4160192.1"/>
    <property type="molecule type" value="Genomic_DNA"/>
</dbReference>
<dbReference type="InterPro" id="IPR013249">
    <property type="entry name" value="RNA_pol_sigma70_r4_t2"/>
</dbReference>
<evidence type="ECO:0000256" key="4">
    <source>
        <dbReference type="ARBA" id="ARBA00023163"/>
    </source>
</evidence>
<evidence type="ECO:0000256" key="3">
    <source>
        <dbReference type="ARBA" id="ARBA00023082"/>
    </source>
</evidence>
<keyword evidence="4" id="KW-0804">Transcription</keyword>
<feature type="domain" description="RNA polymerase sigma-70 region 2" evidence="5">
    <location>
        <begin position="16"/>
        <end position="81"/>
    </location>
</feature>
<dbReference type="SUPFAM" id="SSF88659">
    <property type="entry name" value="Sigma3 and sigma4 domains of RNA polymerase sigma factors"/>
    <property type="match status" value="1"/>
</dbReference>
<dbReference type="PANTHER" id="PTHR43133">
    <property type="entry name" value="RNA POLYMERASE ECF-TYPE SIGMA FACTO"/>
    <property type="match status" value="1"/>
</dbReference>
<dbReference type="GO" id="GO:0016987">
    <property type="term" value="F:sigma factor activity"/>
    <property type="evidence" value="ECO:0007669"/>
    <property type="project" value="UniProtKB-KW"/>
</dbReference>
<dbReference type="InterPro" id="IPR039425">
    <property type="entry name" value="RNA_pol_sigma-70-like"/>
</dbReference>
<dbReference type="Gene3D" id="1.10.10.10">
    <property type="entry name" value="Winged helix-like DNA-binding domain superfamily/Winged helix DNA-binding domain"/>
    <property type="match status" value="1"/>
</dbReference>
<dbReference type="AlphaFoldDB" id="A0A930Y5S5"/>
<comment type="caution">
    <text evidence="7">The sequence shown here is derived from an EMBL/GenBank/DDBJ whole genome shotgun (WGS) entry which is preliminary data.</text>
</comment>
<comment type="similarity">
    <text evidence="1">Belongs to the sigma-70 factor family. ECF subfamily.</text>
</comment>
<protein>
    <submittedName>
        <fullName evidence="7">Sigma-70 family RNA polymerase sigma factor</fullName>
    </submittedName>
</protein>
<keyword evidence="2" id="KW-0805">Transcription regulation</keyword>
<evidence type="ECO:0000259" key="5">
    <source>
        <dbReference type="Pfam" id="PF04542"/>
    </source>
</evidence>
<organism evidence="7 8">
    <name type="scientific">Nocardioides acrostichi</name>
    <dbReference type="NCBI Taxonomy" id="2784339"/>
    <lineage>
        <taxon>Bacteria</taxon>
        <taxon>Bacillati</taxon>
        <taxon>Actinomycetota</taxon>
        <taxon>Actinomycetes</taxon>
        <taxon>Propionibacteriales</taxon>
        <taxon>Nocardioidaceae</taxon>
        <taxon>Nocardioides</taxon>
    </lineage>
</organism>
<proteinExistence type="inferred from homology"/>
<dbReference type="PANTHER" id="PTHR43133:SF25">
    <property type="entry name" value="RNA POLYMERASE SIGMA FACTOR RFAY-RELATED"/>
    <property type="match status" value="1"/>
</dbReference>
<dbReference type="InterPro" id="IPR036388">
    <property type="entry name" value="WH-like_DNA-bd_sf"/>
</dbReference>
<dbReference type="InterPro" id="IPR014284">
    <property type="entry name" value="RNA_pol_sigma-70_dom"/>
</dbReference>
<reference evidence="7" key="1">
    <citation type="submission" date="2020-11" db="EMBL/GenBank/DDBJ databases">
        <title>Nocardioides sp. CBS4Y-1, whole genome shotgun sequence.</title>
        <authorList>
            <person name="Tuo L."/>
        </authorList>
    </citation>
    <scope>NUCLEOTIDE SEQUENCE</scope>
    <source>
        <strain evidence="7">CBS4Y-1</strain>
    </source>
</reference>
<name>A0A930Y5S5_9ACTN</name>
<sequence length="188" mass="20560">MTTPGGRLDVPEFEALYRATAPHLFGYLRRRGVAEAEDVVAEVFAVAWRRRAELPDADLRRAWLFGAARRVVLQQSRREQRAGRAAEAAAMLASSTTGASATRSSPVRENAVARALARLDPAAREIVRLAEWEGLSPAEIAVVIGVRPGTARVRLHRARRALAADPELRGVLQDGDHTTRLEASTLPR</sequence>
<dbReference type="SUPFAM" id="SSF88946">
    <property type="entry name" value="Sigma2 domain of RNA polymerase sigma factors"/>
    <property type="match status" value="1"/>
</dbReference>
<dbReference type="NCBIfam" id="TIGR02937">
    <property type="entry name" value="sigma70-ECF"/>
    <property type="match status" value="1"/>
</dbReference>
<dbReference type="GO" id="GO:0006352">
    <property type="term" value="P:DNA-templated transcription initiation"/>
    <property type="evidence" value="ECO:0007669"/>
    <property type="project" value="InterPro"/>
</dbReference>
<dbReference type="Pfam" id="PF08281">
    <property type="entry name" value="Sigma70_r4_2"/>
    <property type="match status" value="1"/>
</dbReference>
<evidence type="ECO:0000256" key="1">
    <source>
        <dbReference type="ARBA" id="ARBA00010641"/>
    </source>
</evidence>
<keyword evidence="3" id="KW-0731">Sigma factor</keyword>
<dbReference type="Proteomes" id="UP000656804">
    <property type="component" value="Unassembled WGS sequence"/>
</dbReference>
<keyword evidence="8" id="KW-1185">Reference proteome</keyword>
<dbReference type="RefSeq" id="WP_194501455.1">
    <property type="nucleotide sequence ID" value="NZ_JADIVZ010000001.1"/>
</dbReference>
<evidence type="ECO:0000313" key="8">
    <source>
        <dbReference type="Proteomes" id="UP000656804"/>
    </source>
</evidence>
<evidence type="ECO:0000313" key="7">
    <source>
        <dbReference type="EMBL" id="MBF4160192.1"/>
    </source>
</evidence>
<dbReference type="GO" id="GO:0003677">
    <property type="term" value="F:DNA binding"/>
    <property type="evidence" value="ECO:0007669"/>
    <property type="project" value="InterPro"/>
</dbReference>
<evidence type="ECO:0000256" key="2">
    <source>
        <dbReference type="ARBA" id="ARBA00023015"/>
    </source>
</evidence>
<evidence type="ECO:0000259" key="6">
    <source>
        <dbReference type="Pfam" id="PF08281"/>
    </source>
</evidence>
<dbReference type="Gene3D" id="1.10.1740.10">
    <property type="match status" value="1"/>
</dbReference>
<dbReference type="InterPro" id="IPR013325">
    <property type="entry name" value="RNA_pol_sigma_r2"/>
</dbReference>
<dbReference type="InterPro" id="IPR007627">
    <property type="entry name" value="RNA_pol_sigma70_r2"/>
</dbReference>
<feature type="domain" description="RNA polymerase sigma factor 70 region 4 type 2" evidence="6">
    <location>
        <begin position="111"/>
        <end position="162"/>
    </location>
</feature>
<gene>
    <name evidence="7" type="ORF">ISG29_00705</name>
</gene>